<sequence length="77" mass="9156">MKSNQPRKPYFNPYVLKQVLEGVYLSPMVKELLKKEGKSYKQDFLFPKIRDRFMPEANKIIEGIEDTVIHEPLIQLF</sequence>
<dbReference type="Proteomes" id="UP000001120">
    <property type="component" value="Chromosome"/>
</dbReference>
<proteinExistence type="predicted"/>
<gene>
    <name evidence="1" type="ordered locus">RBAM_037110</name>
</gene>
<dbReference type="HOGENOM" id="CLU_2630522_0_0_9"/>
<protein>
    <submittedName>
        <fullName evidence="1">Uncharacterized protein</fullName>
    </submittedName>
</protein>
<keyword evidence="2" id="KW-1185">Reference proteome</keyword>
<dbReference type="AlphaFoldDB" id="A7ZAL4"/>
<evidence type="ECO:0000313" key="1">
    <source>
        <dbReference type="EMBL" id="ABS76040.1"/>
    </source>
</evidence>
<evidence type="ECO:0000313" key="2">
    <source>
        <dbReference type="Proteomes" id="UP000001120"/>
    </source>
</evidence>
<organism evidence="1 2">
    <name type="scientific">Bacillus velezensis (strain DSM 23117 / BGSC 10A6 / LMG 26770 / FZB42)</name>
    <name type="common">Bacillus amyloliquefaciens subsp. plantarum</name>
    <dbReference type="NCBI Taxonomy" id="326423"/>
    <lineage>
        <taxon>Bacteria</taxon>
        <taxon>Bacillati</taxon>
        <taxon>Bacillota</taxon>
        <taxon>Bacilli</taxon>
        <taxon>Bacillales</taxon>
        <taxon>Bacillaceae</taxon>
        <taxon>Bacillus</taxon>
        <taxon>Bacillus amyloliquefaciens group</taxon>
    </lineage>
</organism>
<accession>A7ZAL4</accession>
<dbReference type="RefSeq" id="WP_012118874.1">
    <property type="nucleotide sequence ID" value="NC_009725.2"/>
</dbReference>
<dbReference type="KEGG" id="bay:RBAM_037110"/>
<name>A7ZAL4_BACVZ</name>
<dbReference type="EMBL" id="CP000560">
    <property type="protein sequence ID" value="ABS76040.1"/>
    <property type="molecule type" value="Genomic_DNA"/>
</dbReference>
<reference evidence="1 2" key="1">
    <citation type="journal article" date="2007" name="Nat. Biotechnol.">
        <title>Comparative analysis of the complete genome sequence of the plant growth-promoting bacterium Bacillus amyloliquefaciens FZB42.</title>
        <authorList>
            <person name="Chen X.H."/>
            <person name="Koumoutsi A."/>
            <person name="Scholz R."/>
            <person name="Eisenreich A."/>
            <person name="Schneider K."/>
            <person name="Heinemeyer I."/>
            <person name="Morgenstern B."/>
            <person name="Voss B."/>
            <person name="Hess W.R."/>
            <person name="Reva O."/>
            <person name="Junge H."/>
            <person name="Voigt B."/>
            <person name="Jungblut P.R."/>
            <person name="Vater J."/>
            <person name="Sussmuth R."/>
            <person name="Liesegang H."/>
            <person name="Strittmatter A."/>
            <person name="Gottschalk G."/>
            <person name="Borriss R."/>
        </authorList>
    </citation>
    <scope>NUCLEOTIDE SEQUENCE [LARGE SCALE GENOMIC DNA]</scope>
    <source>
        <strain evidence="2">DSM 23117 / BGSC 10A6 / LMG 26770 / FZB42</strain>
    </source>
</reference>
<dbReference type="GeneID" id="93082847"/>